<feature type="repeat" description="ANK" evidence="13">
    <location>
        <begin position="514"/>
        <end position="546"/>
    </location>
</feature>
<comment type="similarity">
    <text evidence="2 14">Belongs to the potassium channel family. Plant (TC 1.A.1.4) subfamily.</text>
</comment>
<dbReference type="FunFam" id="2.60.120.10:FF:000074">
    <property type="entry name" value="Potassium channel KAT2"/>
    <property type="match status" value="1"/>
</dbReference>
<evidence type="ECO:0000256" key="12">
    <source>
        <dbReference type="ARBA" id="ARBA00023303"/>
    </source>
</evidence>
<keyword evidence="17" id="KW-1185">Reference proteome</keyword>
<evidence type="ECO:0000256" key="6">
    <source>
        <dbReference type="ARBA" id="ARBA00022826"/>
    </source>
</evidence>
<evidence type="ECO:0000313" key="16">
    <source>
        <dbReference type="EMBL" id="KAE8009045.1"/>
    </source>
</evidence>
<evidence type="ECO:0000256" key="10">
    <source>
        <dbReference type="ARBA" id="ARBA00023065"/>
    </source>
</evidence>
<dbReference type="Proteomes" id="UP000327013">
    <property type="component" value="Chromosome 2"/>
</dbReference>
<dbReference type="GO" id="GO:0034702">
    <property type="term" value="C:monoatomic ion channel complex"/>
    <property type="evidence" value="ECO:0007669"/>
    <property type="project" value="UniProtKB-KW"/>
</dbReference>
<keyword evidence="5 14" id="KW-0812">Transmembrane</keyword>
<evidence type="ECO:0000256" key="3">
    <source>
        <dbReference type="ARBA" id="ARBA00022448"/>
    </source>
</evidence>
<dbReference type="InterPro" id="IPR036770">
    <property type="entry name" value="Ankyrin_rpt-contain_sf"/>
</dbReference>
<evidence type="ECO:0000256" key="14">
    <source>
        <dbReference type="RuleBase" id="RU369015"/>
    </source>
</evidence>
<dbReference type="PROSITE" id="PS50297">
    <property type="entry name" value="ANK_REP_REGION"/>
    <property type="match status" value="2"/>
</dbReference>
<keyword evidence="9 14" id="KW-1133">Transmembrane helix</keyword>
<dbReference type="PRINTS" id="PR01415">
    <property type="entry name" value="ANKYRIN"/>
</dbReference>
<dbReference type="InterPro" id="IPR002110">
    <property type="entry name" value="Ankyrin_rpt"/>
</dbReference>
<keyword evidence="10 14" id="KW-0406">Ion transport</keyword>
<keyword evidence="3 14" id="KW-0813">Transport</keyword>
<dbReference type="SUPFAM" id="SSF81324">
    <property type="entry name" value="Voltage-gated potassium channels"/>
    <property type="match status" value="1"/>
</dbReference>
<dbReference type="Gene3D" id="2.60.120.10">
    <property type="entry name" value="Jelly Rolls"/>
    <property type="match status" value="1"/>
</dbReference>
<sequence length="677" mass="76207">MMDVLSTIPFDGLGYLLKGKRAMGLSYSLLGLLRFWRVRRVKQLFTRLEKDIRFSYFCIRCARLLAVTTFTVHCAGCLYYLLADRNPHQGKTWIGAVIPNFRETSLWVRYVSAMYWSITTMTTVGYGDLHAVNTIEMTFIIFYLLFNLGLTAYLIGNMTNLVVEGTRRTMEFRNSIEAASNFVGRNRLPPRLKEQILAYMCLRFKAESLNQNQLIEQLPKSICKSICQRLFLPTVKNVYLFKGFSAEVLLILVSKMKAEYIPPREDVIMQNEAADDVYIIVSGEVEIIDCEREKEQVVGTLQSLDIFGEVGALCCTPHGFTYRTKTLSQLLRLKTTSLMEATQTHLQDYEKMLKNFLQHHKKLKDLHIGDLMVEGGEDEESDPNMASNLLNVAGTGNAAFLDELLKAKLDPDIGDSKGRTPLHIAASKGHEECVSVLLKHGCNVHLRDMNGDTALWNSISSKHHSIFRILYNAAAQCDPHTAGDLLCTAAKKDDTTLMKELLKQGLDVDSKDRHGLTAIQIAMAKNNVEMVNLLMGNGADVMNAKTHEFPPATLNEILQRREVGHRITVPDAGINGVVLARHEGDHQCPGQVCPRVSIYRGNPVVRRETGCVEAGRLIRLPASMEELKNIAEPLIMMNISCSTGWQKQQAYFALAICWVTAIMNNLVWIIHVPCFHF</sequence>
<dbReference type="InterPro" id="IPR000595">
    <property type="entry name" value="cNMP-bd_dom"/>
</dbReference>
<evidence type="ECO:0000256" key="13">
    <source>
        <dbReference type="PROSITE-ProRule" id="PRU00023"/>
    </source>
</evidence>
<evidence type="ECO:0000256" key="2">
    <source>
        <dbReference type="ARBA" id="ARBA00007929"/>
    </source>
</evidence>
<dbReference type="Gene3D" id="1.25.40.20">
    <property type="entry name" value="Ankyrin repeat-containing domain"/>
    <property type="match status" value="1"/>
</dbReference>
<comment type="domain">
    <text evidence="14">The segment S4 is probably the voltage-sensor and is characterized by a series of positively charged amino acids. The pore-forming region H5 is enclosed by the transmembrane segments S5 and S6 in the Shaker-type (1P/6TM) and contains the GYGD signature motif which seems to be involved in potassium selectivity.</text>
</comment>
<evidence type="ECO:0000256" key="5">
    <source>
        <dbReference type="ARBA" id="ARBA00022692"/>
    </source>
</evidence>
<dbReference type="PANTHER" id="PTHR45743">
    <property type="entry name" value="POTASSIUM CHANNEL AKT1"/>
    <property type="match status" value="1"/>
</dbReference>
<comment type="function">
    <text evidence="14">Potassium channel.</text>
</comment>
<keyword evidence="13" id="KW-0040">ANK repeat</keyword>
<evidence type="ECO:0000313" key="17">
    <source>
        <dbReference type="Proteomes" id="UP000327013"/>
    </source>
</evidence>
<dbReference type="AlphaFoldDB" id="A0A5N6QPG6"/>
<dbReference type="SUPFAM" id="SSF48403">
    <property type="entry name" value="Ankyrin repeat"/>
    <property type="match status" value="1"/>
</dbReference>
<dbReference type="InterPro" id="IPR045319">
    <property type="entry name" value="KAT/AKT"/>
</dbReference>
<dbReference type="Pfam" id="PF00520">
    <property type="entry name" value="Ion_trans"/>
    <property type="match status" value="1"/>
</dbReference>
<name>A0A5N6QPG6_9ROSI</name>
<evidence type="ECO:0000256" key="8">
    <source>
        <dbReference type="ARBA" id="ARBA00022958"/>
    </source>
</evidence>
<accession>A0A5N6QPG6</accession>
<dbReference type="Pfam" id="PF00027">
    <property type="entry name" value="cNMP_binding"/>
    <property type="match status" value="1"/>
</dbReference>
<keyword evidence="4 14" id="KW-0633">Potassium transport</keyword>
<feature type="transmembrane region" description="Helical" evidence="14">
    <location>
        <begin position="650"/>
        <end position="671"/>
    </location>
</feature>
<comment type="subcellular location">
    <subcellularLocation>
        <location evidence="1 14">Membrane</location>
        <topology evidence="1 14">Multi-pass membrane protein</topology>
    </subcellularLocation>
</comment>
<dbReference type="Pfam" id="PF12796">
    <property type="entry name" value="Ank_2"/>
    <property type="match status" value="2"/>
</dbReference>
<feature type="transmembrane region" description="Helical" evidence="14">
    <location>
        <begin position="140"/>
        <end position="163"/>
    </location>
</feature>
<gene>
    <name evidence="16" type="ORF">FH972_005503</name>
</gene>
<evidence type="ECO:0000256" key="4">
    <source>
        <dbReference type="ARBA" id="ARBA00022538"/>
    </source>
</evidence>
<comment type="subunit">
    <text evidence="14">The potassium channel is composed of a homo- or heterotetrameric complex of pore-forming subunits.</text>
</comment>
<feature type="domain" description="Cyclic nucleotide-binding" evidence="15">
    <location>
        <begin position="240"/>
        <end position="359"/>
    </location>
</feature>
<keyword evidence="6 14" id="KW-0631">Potassium channel</keyword>
<dbReference type="Gene3D" id="1.10.287.70">
    <property type="match status" value="1"/>
</dbReference>
<dbReference type="InterPro" id="IPR014710">
    <property type="entry name" value="RmlC-like_jellyroll"/>
</dbReference>
<dbReference type="CDD" id="cd00038">
    <property type="entry name" value="CAP_ED"/>
    <property type="match status" value="1"/>
</dbReference>
<dbReference type="PROSITE" id="PS50088">
    <property type="entry name" value="ANK_REPEAT"/>
    <property type="match status" value="2"/>
</dbReference>
<evidence type="ECO:0000256" key="11">
    <source>
        <dbReference type="ARBA" id="ARBA00023136"/>
    </source>
</evidence>
<keyword evidence="12 14" id="KW-0407">Ion channel</keyword>
<dbReference type="InterPro" id="IPR005821">
    <property type="entry name" value="Ion_trans_dom"/>
</dbReference>
<dbReference type="PROSITE" id="PS50042">
    <property type="entry name" value="CNMP_BINDING_3"/>
    <property type="match status" value="1"/>
</dbReference>
<dbReference type="SUPFAM" id="SSF51206">
    <property type="entry name" value="cAMP-binding domain-like"/>
    <property type="match status" value="1"/>
</dbReference>
<proteinExistence type="inferred from homology"/>
<evidence type="ECO:0000256" key="7">
    <source>
        <dbReference type="ARBA" id="ARBA00022882"/>
    </source>
</evidence>
<dbReference type="PANTHER" id="PTHR45743:SF21">
    <property type="entry name" value="POTASSIUM CHANNEL AKT2_3"/>
    <property type="match status" value="1"/>
</dbReference>
<evidence type="ECO:0000256" key="9">
    <source>
        <dbReference type="ARBA" id="ARBA00022989"/>
    </source>
</evidence>
<dbReference type="SMART" id="SM00100">
    <property type="entry name" value="cNMP"/>
    <property type="match status" value="1"/>
</dbReference>
<dbReference type="InterPro" id="IPR018490">
    <property type="entry name" value="cNMP-bd_dom_sf"/>
</dbReference>
<keyword evidence="8 14" id="KW-0630">Potassium</keyword>
<keyword evidence="11 14" id="KW-0472">Membrane</keyword>
<evidence type="ECO:0000256" key="1">
    <source>
        <dbReference type="ARBA" id="ARBA00004141"/>
    </source>
</evidence>
<feature type="transmembrane region" description="Helical" evidence="14">
    <location>
        <begin position="57"/>
        <end position="82"/>
    </location>
</feature>
<evidence type="ECO:0000259" key="15">
    <source>
        <dbReference type="PROSITE" id="PS50042"/>
    </source>
</evidence>
<organism evidence="16 17">
    <name type="scientific">Carpinus fangiana</name>
    <dbReference type="NCBI Taxonomy" id="176857"/>
    <lineage>
        <taxon>Eukaryota</taxon>
        <taxon>Viridiplantae</taxon>
        <taxon>Streptophyta</taxon>
        <taxon>Embryophyta</taxon>
        <taxon>Tracheophyta</taxon>
        <taxon>Spermatophyta</taxon>
        <taxon>Magnoliopsida</taxon>
        <taxon>eudicotyledons</taxon>
        <taxon>Gunneridae</taxon>
        <taxon>Pentapetalae</taxon>
        <taxon>rosids</taxon>
        <taxon>fabids</taxon>
        <taxon>Fagales</taxon>
        <taxon>Betulaceae</taxon>
        <taxon>Carpinus</taxon>
    </lineage>
</organism>
<dbReference type="OrthoDB" id="426293at2759"/>
<feature type="repeat" description="ANK" evidence="13">
    <location>
        <begin position="417"/>
        <end position="449"/>
    </location>
</feature>
<protein>
    <recommendedName>
        <fullName evidence="14">Potassium channel</fullName>
    </recommendedName>
</protein>
<dbReference type="GO" id="GO:0005249">
    <property type="term" value="F:voltage-gated potassium channel activity"/>
    <property type="evidence" value="ECO:0007669"/>
    <property type="project" value="UniProtKB-UniRule"/>
</dbReference>
<keyword evidence="7 14" id="KW-0851">Voltage-gated channel</keyword>
<dbReference type="EMBL" id="CM017322">
    <property type="protein sequence ID" value="KAE8009045.1"/>
    <property type="molecule type" value="Genomic_DNA"/>
</dbReference>
<reference evidence="16 17" key="1">
    <citation type="submission" date="2019-06" db="EMBL/GenBank/DDBJ databases">
        <title>A chromosomal-level reference genome of Carpinus fangiana (Coryloideae, Betulaceae).</title>
        <authorList>
            <person name="Yang X."/>
            <person name="Wang Z."/>
            <person name="Zhang L."/>
            <person name="Hao G."/>
            <person name="Liu J."/>
            <person name="Yang Y."/>
        </authorList>
    </citation>
    <scope>NUCLEOTIDE SEQUENCE [LARGE SCALE GENOMIC DNA]</scope>
    <source>
        <strain evidence="16">Cfa_2016G</strain>
        <tissue evidence="16">Leaf</tissue>
    </source>
</reference>
<comment type="caution">
    <text evidence="14">Lacks conserved residue(s) required for the propagation of feature annotation.</text>
</comment>
<dbReference type="SMART" id="SM00248">
    <property type="entry name" value="ANK"/>
    <property type="match status" value="6"/>
</dbReference>